<dbReference type="PANTHER" id="PTHR31241">
    <property type="entry name" value="DEHYDRATION-RESPONSIVE ELEMENT-BINDING PROTEIN 2C"/>
    <property type="match status" value="1"/>
</dbReference>
<evidence type="ECO:0000313" key="10">
    <source>
        <dbReference type="Proteomes" id="UP000467841"/>
    </source>
</evidence>
<dbReference type="OrthoDB" id="550883at2759"/>
<comment type="subcellular location">
    <subcellularLocation>
        <location evidence="1">Nucleus</location>
    </subcellularLocation>
</comment>
<dbReference type="GO" id="GO:0006950">
    <property type="term" value="P:response to stress"/>
    <property type="evidence" value="ECO:0007669"/>
    <property type="project" value="TreeGrafter"/>
</dbReference>
<evidence type="ECO:0000256" key="4">
    <source>
        <dbReference type="ARBA" id="ARBA00023163"/>
    </source>
</evidence>
<dbReference type="CDD" id="cd00018">
    <property type="entry name" value="AP2"/>
    <property type="match status" value="1"/>
</dbReference>
<dbReference type="GO" id="GO:0045893">
    <property type="term" value="P:positive regulation of DNA-templated transcription"/>
    <property type="evidence" value="ECO:0007669"/>
    <property type="project" value="TreeGrafter"/>
</dbReference>
<dbReference type="Proteomes" id="UP000467841">
    <property type="component" value="Unassembled WGS sequence"/>
</dbReference>
<dbReference type="AlphaFoldDB" id="A0A6D2J3Q4"/>
<evidence type="ECO:0000313" key="9">
    <source>
        <dbReference type="EMBL" id="CAA7031979.1"/>
    </source>
</evidence>
<feature type="region of interest" description="Disordered" evidence="7">
    <location>
        <begin position="1"/>
        <end position="29"/>
    </location>
</feature>
<feature type="compositionally biased region" description="Basic residues" evidence="7">
    <location>
        <begin position="52"/>
        <end position="66"/>
    </location>
</feature>
<dbReference type="Pfam" id="PF00847">
    <property type="entry name" value="AP2"/>
    <property type="match status" value="1"/>
</dbReference>
<proteinExistence type="inferred from homology"/>
<gene>
    <name evidence="9" type="ORF">MERR_LOCUS19214</name>
</gene>
<sequence length="339" mass="37705">MAVYDHSGDINKTQLDTSRKRKSRTRRDGVTVAEKLQIWKEYNETAEEASTKKRKVPAKGSKKGCMKGKGGPENSRCSFRGVRQRIWGKWVAEIREPNRGSRLWLGTFPTAEEAASAYDEAAKAMYGPLARLNFPEPAVSDVASTSSQSEVCTVETPVGVRVKTEDADCESRPFFCEAKPVNRTENGAHVSAEEMKKDVKVDVNVGVPNKDWLSEFEHKYWNGILKEKQKQKELEIAGTCCQQPGTLSVSDYGWPNDLDQSQWDSSEMFDVSELLGDLNGDIFTGMSQDQYPVNDVAGGLLEPGKQQVGLSSDYGLPPLQFEAQDGNELFDLSFLDVKN</sequence>
<evidence type="ECO:0000256" key="6">
    <source>
        <dbReference type="ARBA" id="ARBA00024343"/>
    </source>
</evidence>
<reference evidence="9" key="1">
    <citation type="submission" date="2020-01" db="EMBL/GenBank/DDBJ databases">
        <authorList>
            <person name="Mishra B."/>
        </authorList>
    </citation>
    <scope>NUCLEOTIDE SEQUENCE [LARGE SCALE GENOMIC DNA]</scope>
</reference>
<evidence type="ECO:0000256" key="2">
    <source>
        <dbReference type="ARBA" id="ARBA00023015"/>
    </source>
</evidence>
<dbReference type="InterPro" id="IPR016177">
    <property type="entry name" value="DNA-bd_dom_sf"/>
</dbReference>
<comment type="caution">
    <text evidence="9">The sequence shown here is derived from an EMBL/GenBank/DDBJ whole genome shotgun (WGS) entry which is preliminary data.</text>
</comment>
<name>A0A6D2J3Q4_9BRAS</name>
<keyword evidence="4" id="KW-0804">Transcription</keyword>
<protein>
    <recommendedName>
        <fullName evidence="8">AP2/ERF domain-containing protein</fullName>
    </recommendedName>
</protein>
<dbReference type="Gene3D" id="3.30.730.10">
    <property type="entry name" value="AP2/ERF domain"/>
    <property type="match status" value="1"/>
</dbReference>
<dbReference type="InterPro" id="IPR001471">
    <property type="entry name" value="AP2/ERF_dom"/>
</dbReference>
<dbReference type="PROSITE" id="PS51032">
    <property type="entry name" value="AP2_ERF"/>
    <property type="match status" value="1"/>
</dbReference>
<feature type="region of interest" description="Disordered" evidence="7">
    <location>
        <begin position="47"/>
        <end position="74"/>
    </location>
</feature>
<dbReference type="PANTHER" id="PTHR31241:SF37">
    <property type="entry name" value="DEHYDRATION-RESPONSIVE ELEMENT-BINDING PROTEIN 2A-RELATED"/>
    <property type="match status" value="1"/>
</dbReference>
<keyword evidence="2" id="KW-0805">Transcription regulation</keyword>
<evidence type="ECO:0000256" key="1">
    <source>
        <dbReference type="ARBA" id="ARBA00004123"/>
    </source>
</evidence>
<feature type="domain" description="AP2/ERF" evidence="8">
    <location>
        <begin position="78"/>
        <end position="135"/>
    </location>
</feature>
<dbReference type="SUPFAM" id="SSF54171">
    <property type="entry name" value="DNA-binding domain"/>
    <property type="match status" value="1"/>
</dbReference>
<accession>A0A6D2J3Q4</accession>
<dbReference type="PRINTS" id="PR00367">
    <property type="entry name" value="ETHRSPELEMNT"/>
</dbReference>
<dbReference type="SMART" id="SM00380">
    <property type="entry name" value="AP2"/>
    <property type="match status" value="1"/>
</dbReference>
<dbReference type="GO" id="GO:0003700">
    <property type="term" value="F:DNA-binding transcription factor activity"/>
    <property type="evidence" value="ECO:0007669"/>
    <property type="project" value="InterPro"/>
</dbReference>
<comment type="similarity">
    <text evidence="6">Belongs to the AP2/ERF transcription factor family. ERF subfamily.</text>
</comment>
<evidence type="ECO:0000256" key="7">
    <source>
        <dbReference type="SAM" id="MobiDB-lite"/>
    </source>
</evidence>
<dbReference type="EMBL" id="CACVBM020001115">
    <property type="protein sequence ID" value="CAA7031979.1"/>
    <property type="molecule type" value="Genomic_DNA"/>
</dbReference>
<dbReference type="GO" id="GO:0005634">
    <property type="term" value="C:nucleus"/>
    <property type="evidence" value="ECO:0007669"/>
    <property type="project" value="UniProtKB-SubCell"/>
</dbReference>
<organism evidence="9 10">
    <name type="scientific">Microthlaspi erraticum</name>
    <dbReference type="NCBI Taxonomy" id="1685480"/>
    <lineage>
        <taxon>Eukaryota</taxon>
        <taxon>Viridiplantae</taxon>
        <taxon>Streptophyta</taxon>
        <taxon>Embryophyta</taxon>
        <taxon>Tracheophyta</taxon>
        <taxon>Spermatophyta</taxon>
        <taxon>Magnoliopsida</taxon>
        <taxon>eudicotyledons</taxon>
        <taxon>Gunneridae</taxon>
        <taxon>Pentapetalae</taxon>
        <taxon>rosids</taxon>
        <taxon>malvids</taxon>
        <taxon>Brassicales</taxon>
        <taxon>Brassicaceae</taxon>
        <taxon>Coluteocarpeae</taxon>
        <taxon>Microthlaspi</taxon>
    </lineage>
</organism>
<evidence type="ECO:0000256" key="5">
    <source>
        <dbReference type="ARBA" id="ARBA00023242"/>
    </source>
</evidence>
<keyword evidence="5" id="KW-0539">Nucleus</keyword>
<keyword evidence="10" id="KW-1185">Reference proteome</keyword>
<dbReference type="FunFam" id="3.30.730.10:FF:000001">
    <property type="entry name" value="Ethylene-responsive transcription factor 2"/>
    <property type="match status" value="1"/>
</dbReference>
<evidence type="ECO:0000259" key="8">
    <source>
        <dbReference type="PROSITE" id="PS51032"/>
    </source>
</evidence>
<evidence type="ECO:0000256" key="3">
    <source>
        <dbReference type="ARBA" id="ARBA00023125"/>
    </source>
</evidence>
<dbReference type="GO" id="GO:0000976">
    <property type="term" value="F:transcription cis-regulatory region binding"/>
    <property type="evidence" value="ECO:0007669"/>
    <property type="project" value="TreeGrafter"/>
</dbReference>
<dbReference type="InterPro" id="IPR036955">
    <property type="entry name" value="AP2/ERF_dom_sf"/>
</dbReference>
<keyword evidence="3" id="KW-0238">DNA-binding</keyword>